<protein>
    <submittedName>
        <fullName evidence="2">Uncharacterized protein</fullName>
    </submittedName>
</protein>
<dbReference type="Proteomes" id="UP000187465">
    <property type="component" value="Unassembled WGS sequence"/>
</dbReference>
<feature type="transmembrane region" description="Helical" evidence="1">
    <location>
        <begin position="474"/>
        <end position="496"/>
    </location>
</feature>
<feature type="transmembrane region" description="Helical" evidence="1">
    <location>
        <begin position="149"/>
        <end position="177"/>
    </location>
</feature>
<feature type="transmembrane region" description="Helical" evidence="1">
    <location>
        <begin position="70"/>
        <end position="89"/>
    </location>
</feature>
<feature type="transmembrane region" description="Helical" evidence="1">
    <location>
        <begin position="122"/>
        <end position="143"/>
    </location>
</feature>
<feature type="transmembrane region" description="Helical" evidence="1">
    <location>
        <begin position="34"/>
        <end position="58"/>
    </location>
</feature>
<feature type="transmembrane region" description="Helical" evidence="1">
    <location>
        <begin position="432"/>
        <end position="454"/>
    </location>
</feature>
<dbReference type="AlphaFoldDB" id="A0A1R0X7G1"/>
<reference evidence="2 3" key="1">
    <citation type="submission" date="2016-10" db="EMBL/GenBank/DDBJ databases">
        <title>Paenibacillus species isolates.</title>
        <authorList>
            <person name="Beno S.M."/>
        </authorList>
    </citation>
    <scope>NUCLEOTIDE SEQUENCE [LARGE SCALE GENOMIC DNA]</scope>
    <source>
        <strain evidence="2 3">FSL H7-0604</strain>
    </source>
</reference>
<feature type="transmembrane region" description="Helical" evidence="1">
    <location>
        <begin position="358"/>
        <end position="381"/>
    </location>
</feature>
<comment type="caution">
    <text evidence="2">The sequence shown here is derived from an EMBL/GenBank/DDBJ whole genome shotgun (WGS) entry which is preliminary data.</text>
</comment>
<feature type="transmembrane region" description="Helical" evidence="1">
    <location>
        <begin position="189"/>
        <end position="207"/>
    </location>
</feature>
<evidence type="ECO:0000256" key="1">
    <source>
        <dbReference type="SAM" id="Phobius"/>
    </source>
</evidence>
<keyword evidence="1" id="KW-0812">Transmembrane</keyword>
<feature type="transmembrane region" description="Helical" evidence="1">
    <location>
        <begin position="402"/>
        <end position="426"/>
    </location>
</feature>
<feature type="transmembrane region" description="Helical" evidence="1">
    <location>
        <begin position="247"/>
        <end position="268"/>
    </location>
</feature>
<name>A0A1R0X7G1_9BACL</name>
<accession>A0A1R0X7G1</accession>
<evidence type="ECO:0000313" key="3">
    <source>
        <dbReference type="Proteomes" id="UP000187465"/>
    </source>
</evidence>
<feature type="transmembrane region" description="Helical" evidence="1">
    <location>
        <begin position="315"/>
        <end position="338"/>
    </location>
</feature>
<keyword evidence="1" id="KW-0472">Membrane</keyword>
<feature type="transmembrane region" description="Helical" evidence="1">
    <location>
        <begin position="502"/>
        <end position="522"/>
    </location>
</feature>
<gene>
    <name evidence="2" type="ORF">BJP51_20545</name>
</gene>
<dbReference type="RefSeq" id="WP_036688361.1">
    <property type="nucleotide sequence ID" value="NZ_MKQP01000025.1"/>
</dbReference>
<dbReference type="EMBL" id="MKQP01000025">
    <property type="protein sequence ID" value="OMD30445.1"/>
    <property type="molecule type" value="Genomic_DNA"/>
</dbReference>
<sequence>MINIWRLTKIQLISSFGLNKALHTRDMKERRKMLLLSIGILIGIVMMAVVLFGYSFMIAETLEQIGRPELLLAIMMAVTCLIGFFTTIYKASGVLFGSKDYDLVMSLPIKTSHIVASRVVQLYVLNILFSLMVMVPAGVVYAIKVNPAVVYYLFFMITLLFIPLVPIIAATIIGALISWISSRFKGSRLISLILTFAVIIVIILGSGQMNGNDPQLLADMSTQIADQIFNLYPLTVMYVDAVCSYQVAPLLLFIGISLLSFMLFTLILGSKYKAIHTGLTTSYSKNKYQMRSLEVSSPLYTLYKKELRRYFSSSIYVLNTSIGMVMLLVMAITLLFVSSEQLGQIMEIPELSNYLSRLAPLFVSLFVALSCTTSSSISLEGNHIWILKSAPVPTKTILLSKIVVNLTITVPIVIVSSVLLMISLGTGWMESLLLLIIPVLYACLTAMVGVIVNLKLPKLEWTNEVSVIKQSASVLVAMIIGFISLLIPFGLSFLLSDLNGNLVMLGIGVVIFVACGVMYRYIQSKGELLFRAL</sequence>
<keyword evidence="1" id="KW-1133">Transmembrane helix</keyword>
<organism evidence="2 3">
    <name type="scientific">Paenibacillus odorifer</name>
    <dbReference type="NCBI Taxonomy" id="189426"/>
    <lineage>
        <taxon>Bacteria</taxon>
        <taxon>Bacillati</taxon>
        <taxon>Bacillota</taxon>
        <taxon>Bacilli</taxon>
        <taxon>Bacillales</taxon>
        <taxon>Paenibacillaceae</taxon>
        <taxon>Paenibacillus</taxon>
    </lineage>
</organism>
<proteinExistence type="predicted"/>
<evidence type="ECO:0000313" key="2">
    <source>
        <dbReference type="EMBL" id="OMD30445.1"/>
    </source>
</evidence>